<dbReference type="Pfam" id="PF01844">
    <property type="entry name" value="HNH"/>
    <property type="match status" value="1"/>
</dbReference>
<dbReference type="InterPro" id="IPR002711">
    <property type="entry name" value="HNH"/>
</dbReference>
<feature type="region of interest" description="Disordered" evidence="1">
    <location>
        <begin position="1"/>
        <end position="23"/>
    </location>
</feature>
<dbReference type="CDD" id="cd00085">
    <property type="entry name" value="HNHc"/>
    <property type="match status" value="1"/>
</dbReference>
<dbReference type="EMBL" id="BAQW01000015">
    <property type="protein sequence ID" value="GBR17404.1"/>
    <property type="molecule type" value="Genomic_DNA"/>
</dbReference>
<name>A0ABQ0QFN5_9PROT</name>
<sequence length="120" mass="14180">MKKIQTSSSERFKKENMRRAKERSVSYDSKWAEFSKNYRTANPFCVECLNYGDFNSSHCHVDHIVPLETNPELKYDLKNLRTLCSHHHGVVTRNFLNGGQNEMTDKQREAEEQKRKDQIN</sequence>
<reference evidence="3" key="1">
    <citation type="submission" date="2013-04" db="EMBL/GenBank/DDBJ databases">
        <title>The genome sequencing project of 58 acetic acid bacteria.</title>
        <authorList>
            <person name="Okamoto-Kainuma A."/>
            <person name="Ishikawa M."/>
            <person name="Umino S."/>
            <person name="Koizumi Y."/>
            <person name="Shiwa Y."/>
            <person name="Yoshikawa H."/>
            <person name="Matsutani M."/>
            <person name="Matsushita K."/>
        </authorList>
    </citation>
    <scope>NUCLEOTIDE SEQUENCE</scope>
    <source>
        <strain evidence="3">NRIC 0228</strain>
    </source>
</reference>
<feature type="region of interest" description="Disordered" evidence="1">
    <location>
        <begin position="95"/>
        <end position="120"/>
    </location>
</feature>
<gene>
    <name evidence="3" type="ORF">AA0228_3019</name>
</gene>
<proteinExistence type="predicted"/>
<dbReference type="Gene3D" id="1.10.30.50">
    <property type="match status" value="1"/>
</dbReference>
<evidence type="ECO:0000259" key="2">
    <source>
        <dbReference type="SMART" id="SM00507"/>
    </source>
</evidence>
<keyword evidence="4" id="KW-1185">Reference proteome</keyword>
<dbReference type="InterPro" id="IPR003615">
    <property type="entry name" value="HNH_nuc"/>
</dbReference>
<feature type="domain" description="HNH nuclease" evidence="2">
    <location>
        <begin position="34"/>
        <end position="89"/>
    </location>
</feature>
<comment type="caution">
    <text evidence="3">The sequence shown here is derived from an EMBL/GenBank/DDBJ whole genome shotgun (WGS) entry which is preliminary data.</text>
</comment>
<evidence type="ECO:0000313" key="3">
    <source>
        <dbReference type="EMBL" id="GBR17404.1"/>
    </source>
</evidence>
<accession>A0ABQ0QFN5</accession>
<feature type="compositionally biased region" description="Basic and acidic residues" evidence="1">
    <location>
        <begin position="10"/>
        <end position="23"/>
    </location>
</feature>
<evidence type="ECO:0000256" key="1">
    <source>
        <dbReference type="SAM" id="MobiDB-lite"/>
    </source>
</evidence>
<protein>
    <recommendedName>
        <fullName evidence="2">HNH nuclease domain-containing protein</fullName>
    </recommendedName>
</protein>
<evidence type="ECO:0000313" key="4">
    <source>
        <dbReference type="Proteomes" id="UP001061070"/>
    </source>
</evidence>
<dbReference type="Proteomes" id="UP001061070">
    <property type="component" value="Unassembled WGS sequence"/>
</dbReference>
<organism evidence="3 4">
    <name type="scientific">Gluconobacter frateurii NRIC 0228</name>
    <dbReference type="NCBI Taxonomy" id="1307946"/>
    <lineage>
        <taxon>Bacteria</taxon>
        <taxon>Pseudomonadati</taxon>
        <taxon>Pseudomonadota</taxon>
        <taxon>Alphaproteobacteria</taxon>
        <taxon>Acetobacterales</taxon>
        <taxon>Acetobacteraceae</taxon>
        <taxon>Gluconobacter</taxon>
    </lineage>
</organism>
<dbReference type="RefSeq" id="WP_099183133.1">
    <property type="nucleotide sequence ID" value="NZ_BAQW01000015.1"/>
</dbReference>
<dbReference type="SMART" id="SM00507">
    <property type="entry name" value="HNHc"/>
    <property type="match status" value="1"/>
</dbReference>
<feature type="compositionally biased region" description="Basic and acidic residues" evidence="1">
    <location>
        <begin position="103"/>
        <end position="120"/>
    </location>
</feature>